<name>A0A507DRN6_9FUNG</name>
<comment type="caution">
    <text evidence="5">The sequence shown here is derived from an EMBL/GenBank/DDBJ whole genome shotgun (WGS) entry which is preliminary data.</text>
</comment>
<dbReference type="Gene3D" id="1.25.40.20">
    <property type="entry name" value="Ankyrin repeat-containing domain"/>
    <property type="match status" value="1"/>
</dbReference>
<dbReference type="GO" id="GO:0085020">
    <property type="term" value="P:protein K6-linked ubiquitination"/>
    <property type="evidence" value="ECO:0007669"/>
    <property type="project" value="TreeGrafter"/>
</dbReference>
<dbReference type="SMART" id="SM00248">
    <property type="entry name" value="ANK"/>
    <property type="match status" value="2"/>
</dbReference>
<dbReference type="PROSITE" id="PS50088">
    <property type="entry name" value="ANK_REPEAT"/>
    <property type="match status" value="2"/>
</dbReference>
<dbReference type="Pfam" id="PF12796">
    <property type="entry name" value="Ank_2"/>
    <property type="match status" value="1"/>
</dbReference>
<keyword evidence="6" id="KW-1185">Reference proteome</keyword>
<feature type="repeat" description="ANK" evidence="3">
    <location>
        <begin position="147"/>
        <end position="179"/>
    </location>
</feature>
<keyword evidence="2 3" id="KW-0040">ANK repeat</keyword>
<feature type="region of interest" description="Disordered" evidence="4">
    <location>
        <begin position="1"/>
        <end position="23"/>
    </location>
</feature>
<dbReference type="PANTHER" id="PTHR24171">
    <property type="entry name" value="ANKYRIN REPEAT DOMAIN-CONTAINING PROTEIN 39-RELATED"/>
    <property type="match status" value="1"/>
</dbReference>
<evidence type="ECO:0000256" key="1">
    <source>
        <dbReference type="ARBA" id="ARBA00022737"/>
    </source>
</evidence>
<evidence type="ECO:0000313" key="6">
    <source>
        <dbReference type="Proteomes" id="UP000318582"/>
    </source>
</evidence>
<sequence>MDASPLAKFSRMPSTTATTLPSSSPMLLDHTLLHKVATSHGAGRVGKLKEGLREASGSRIGHKHLAGQSGLVAAGRRALSNLRKLHDAAARGQVYEVCELLDVFSADPDAVDEKGRSALHFACAAGSVDAAQALIERGADISLQDVNGNTCLHLAVLANELDCVLLLLRANANASALDRHHRTPLQLVQKRLQLITDRTLSEDAGRLVVELRTLIEILSICASSSQVAGSTPQVSVIHSTLLDPDLLASRLSCIKTSEEVVDVVDDLRELIEMLQVG</sequence>
<evidence type="ECO:0000256" key="4">
    <source>
        <dbReference type="SAM" id="MobiDB-lite"/>
    </source>
</evidence>
<feature type="compositionally biased region" description="Low complexity" evidence="4">
    <location>
        <begin position="12"/>
        <end position="23"/>
    </location>
</feature>
<dbReference type="AlphaFoldDB" id="A0A507DRN6"/>
<evidence type="ECO:0000256" key="3">
    <source>
        <dbReference type="PROSITE-ProRule" id="PRU00023"/>
    </source>
</evidence>
<dbReference type="PROSITE" id="PS50297">
    <property type="entry name" value="ANK_REP_REGION"/>
    <property type="match status" value="2"/>
</dbReference>
<proteinExistence type="predicted"/>
<dbReference type="Proteomes" id="UP000318582">
    <property type="component" value="Unassembled WGS sequence"/>
</dbReference>
<dbReference type="SUPFAM" id="SSF48403">
    <property type="entry name" value="Ankyrin repeat"/>
    <property type="match status" value="1"/>
</dbReference>
<gene>
    <name evidence="5" type="ORF">PhCBS80983_g05947</name>
</gene>
<dbReference type="InterPro" id="IPR002110">
    <property type="entry name" value="Ankyrin_rpt"/>
</dbReference>
<accession>A0A507DRN6</accession>
<organism evidence="5 6">
    <name type="scientific">Powellomyces hirtus</name>
    <dbReference type="NCBI Taxonomy" id="109895"/>
    <lineage>
        <taxon>Eukaryota</taxon>
        <taxon>Fungi</taxon>
        <taxon>Fungi incertae sedis</taxon>
        <taxon>Chytridiomycota</taxon>
        <taxon>Chytridiomycota incertae sedis</taxon>
        <taxon>Chytridiomycetes</taxon>
        <taxon>Spizellomycetales</taxon>
        <taxon>Powellomycetaceae</taxon>
        <taxon>Powellomyces</taxon>
    </lineage>
</organism>
<dbReference type="STRING" id="109895.A0A507DRN6"/>
<dbReference type="InterPro" id="IPR036770">
    <property type="entry name" value="Ankyrin_rpt-contain_sf"/>
</dbReference>
<dbReference type="EMBL" id="QEAQ01000157">
    <property type="protein sequence ID" value="TPX54404.1"/>
    <property type="molecule type" value="Genomic_DNA"/>
</dbReference>
<evidence type="ECO:0000313" key="5">
    <source>
        <dbReference type="EMBL" id="TPX54404.1"/>
    </source>
</evidence>
<reference evidence="5 6" key="1">
    <citation type="journal article" date="2019" name="Sci. Rep.">
        <title>Comparative genomics of chytrid fungi reveal insights into the obligate biotrophic and pathogenic lifestyle of Synchytrium endobioticum.</title>
        <authorList>
            <person name="van de Vossenberg B.T.L.H."/>
            <person name="Warris S."/>
            <person name="Nguyen H.D.T."/>
            <person name="van Gent-Pelzer M.P.E."/>
            <person name="Joly D.L."/>
            <person name="van de Geest H.C."/>
            <person name="Bonants P.J.M."/>
            <person name="Smith D.S."/>
            <person name="Levesque C.A."/>
            <person name="van der Lee T.A.J."/>
        </authorList>
    </citation>
    <scope>NUCLEOTIDE SEQUENCE [LARGE SCALE GENOMIC DNA]</scope>
    <source>
        <strain evidence="5 6">CBS 809.83</strain>
    </source>
</reference>
<protein>
    <submittedName>
        <fullName evidence="5">Uncharacterized protein</fullName>
    </submittedName>
</protein>
<dbReference type="PANTHER" id="PTHR24171:SF8">
    <property type="entry name" value="BRCA1-ASSOCIATED RING DOMAIN PROTEIN 1"/>
    <property type="match status" value="1"/>
</dbReference>
<feature type="repeat" description="ANK" evidence="3">
    <location>
        <begin position="114"/>
        <end position="146"/>
    </location>
</feature>
<dbReference type="GO" id="GO:0004842">
    <property type="term" value="F:ubiquitin-protein transferase activity"/>
    <property type="evidence" value="ECO:0007669"/>
    <property type="project" value="TreeGrafter"/>
</dbReference>
<evidence type="ECO:0000256" key="2">
    <source>
        <dbReference type="ARBA" id="ARBA00023043"/>
    </source>
</evidence>
<keyword evidence="1" id="KW-0677">Repeat</keyword>